<evidence type="ECO:0000256" key="1">
    <source>
        <dbReference type="SAM" id="Coils"/>
    </source>
</evidence>
<sequence>MYPITSTYKNGSATYSSLEPEQNQGGADLGASGHNKLQGMRYVVICVLALFEANQSCSIITLWQKAHAVEKAIQEATANHEQAKTAHDAQMFDHNVLKNWEAAIGRYREHGHPVPESVHADANASSAKTQQHKHEMDVADARLRAARKQLADVLAEVTRKQEAVNLHATGASAIAGSKRAADGPADADHSPKRAKCESLTQALDNLIPEHLRPLVAQLEAVHTQHPPEDPVASAVLRRTYSCLDELEAQGKIELGGDLQLDGKGLLVCAGHDDDLDVRVEGNARTVLLDVLVINFIL</sequence>
<protein>
    <submittedName>
        <fullName evidence="2">Uncharacterized protein</fullName>
    </submittedName>
</protein>
<accession>A0ABR1VNI4</accession>
<reference evidence="2 3" key="1">
    <citation type="submission" date="2023-01" db="EMBL/GenBank/DDBJ databases">
        <title>Analysis of 21 Apiospora genomes using comparative genomics revels a genus with tremendous synthesis potential of carbohydrate active enzymes and secondary metabolites.</title>
        <authorList>
            <person name="Sorensen T."/>
        </authorList>
    </citation>
    <scope>NUCLEOTIDE SEQUENCE [LARGE SCALE GENOMIC DNA]</scope>
    <source>
        <strain evidence="2 3">CBS 83171</strain>
    </source>
</reference>
<proteinExistence type="predicted"/>
<evidence type="ECO:0000313" key="2">
    <source>
        <dbReference type="EMBL" id="KAK8072758.1"/>
    </source>
</evidence>
<evidence type="ECO:0000313" key="3">
    <source>
        <dbReference type="Proteomes" id="UP001446871"/>
    </source>
</evidence>
<organism evidence="2 3">
    <name type="scientific">Apiospora saccharicola</name>
    <dbReference type="NCBI Taxonomy" id="335842"/>
    <lineage>
        <taxon>Eukaryota</taxon>
        <taxon>Fungi</taxon>
        <taxon>Dikarya</taxon>
        <taxon>Ascomycota</taxon>
        <taxon>Pezizomycotina</taxon>
        <taxon>Sordariomycetes</taxon>
        <taxon>Xylariomycetidae</taxon>
        <taxon>Amphisphaeriales</taxon>
        <taxon>Apiosporaceae</taxon>
        <taxon>Apiospora</taxon>
    </lineage>
</organism>
<feature type="coiled-coil region" evidence="1">
    <location>
        <begin position="136"/>
        <end position="163"/>
    </location>
</feature>
<name>A0ABR1VNI4_9PEZI</name>
<keyword evidence="1" id="KW-0175">Coiled coil</keyword>
<keyword evidence="3" id="KW-1185">Reference proteome</keyword>
<dbReference type="EMBL" id="JAQQWM010000003">
    <property type="protein sequence ID" value="KAK8072758.1"/>
    <property type="molecule type" value="Genomic_DNA"/>
</dbReference>
<comment type="caution">
    <text evidence="2">The sequence shown here is derived from an EMBL/GenBank/DDBJ whole genome shotgun (WGS) entry which is preliminary data.</text>
</comment>
<dbReference type="Proteomes" id="UP001446871">
    <property type="component" value="Unassembled WGS sequence"/>
</dbReference>
<gene>
    <name evidence="2" type="ORF">PG996_006106</name>
</gene>